<evidence type="ECO:0000313" key="3">
    <source>
        <dbReference type="Proteomes" id="UP001140206"/>
    </source>
</evidence>
<name>A0AAV8E4V2_9POAL</name>
<dbReference type="Proteomes" id="UP001140206">
    <property type="component" value="Chromosome 3"/>
</dbReference>
<evidence type="ECO:0000256" key="1">
    <source>
        <dbReference type="SAM" id="Coils"/>
    </source>
</evidence>
<keyword evidence="1" id="KW-0175">Coiled coil</keyword>
<evidence type="ECO:0000313" key="2">
    <source>
        <dbReference type="EMBL" id="KAJ4774091.1"/>
    </source>
</evidence>
<dbReference type="AlphaFoldDB" id="A0AAV8E4V2"/>
<proteinExistence type="predicted"/>
<comment type="caution">
    <text evidence="2">The sequence shown here is derived from an EMBL/GenBank/DDBJ whole genome shotgun (WGS) entry which is preliminary data.</text>
</comment>
<dbReference type="EMBL" id="JAMFTS010000003">
    <property type="protein sequence ID" value="KAJ4774091.1"/>
    <property type="molecule type" value="Genomic_DNA"/>
</dbReference>
<dbReference type="PANTHER" id="PTHR36051:SF2">
    <property type="entry name" value="DYNAMIN"/>
    <property type="match status" value="1"/>
</dbReference>
<accession>A0AAV8E4V2</accession>
<dbReference type="PANTHER" id="PTHR36051">
    <property type="entry name" value="DYNAMIN"/>
    <property type="match status" value="1"/>
</dbReference>
<gene>
    <name evidence="2" type="ORF">LUZ62_058348</name>
</gene>
<keyword evidence="3" id="KW-1185">Reference proteome</keyword>
<organism evidence="2 3">
    <name type="scientific">Rhynchospora pubera</name>
    <dbReference type="NCBI Taxonomy" id="906938"/>
    <lineage>
        <taxon>Eukaryota</taxon>
        <taxon>Viridiplantae</taxon>
        <taxon>Streptophyta</taxon>
        <taxon>Embryophyta</taxon>
        <taxon>Tracheophyta</taxon>
        <taxon>Spermatophyta</taxon>
        <taxon>Magnoliopsida</taxon>
        <taxon>Liliopsida</taxon>
        <taxon>Poales</taxon>
        <taxon>Cyperaceae</taxon>
        <taxon>Cyperoideae</taxon>
        <taxon>Rhynchosporeae</taxon>
        <taxon>Rhynchospora</taxon>
    </lineage>
</organism>
<reference evidence="2" key="1">
    <citation type="submission" date="2022-08" db="EMBL/GenBank/DDBJ databases">
        <authorList>
            <person name="Marques A."/>
        </authorList>
    </citation>
    <scope>NUCLEOTIDE SEQUENCE</scope>
    <source>
        <strain evidence="2">RhyPub2mFocal</strain>
        <tissue evidence="2">Leaves</tissue>
    </source>
</reference>
<sequence length="290" mass="31543">MGTPPWSLNLKQKQGFQFENPFTLKVGQIFTGFGVGCGVGIGVGNPIYLGAIPALQQVMVAARGATDIFRGAGNHVNVHLKKLGLKNVQAGVGCGVGIGHGFGVGLALKPGVVRGIQTSCEELVGKIMTKIKDIPGLSSAQSTLQGATQGQGTPPSMNVIGSTSVVKESTRRSYERLGALSEFTGNRTETVIANFLQNPLIEPERNAGRGEMTGNMRSENNMLQMLLKHQQVIEELREENKKLHEILIEDLKVSPHRFRGHHKNKNNAYAYETPCSNCFECRRRNRKAPR</sequence>
<feature type="coiled-coil region" evidence="1">
    <location>
        <begin position="219"/>
        <end position="249"/>
    </location>
</feature>
<protein>
    <submittedName>
        <fullName evidence="2">Uncharacterized protein</fullName>
    </submittedName>
</protein>